<evidence type="ECO:0000313" key="3">
    <source>
        <dbReference type="EMBL" id="EFI27151.1"/>
    </source>
</evidence>
<keyword evidence="2" id="KW-0812">Transmembrane</keyword>
<dbReference type="HOGENOM" id="CLU_015536_1_0_1"/>
<feature type="region of interest" description="Disordered" evidence="1">
    <location>
        <begin position="246"/>
        <end position="278"/>
    </location>
</feature>
<keyword evidence="4" id="KW-1185">Reference proteome</keyword>
<dbReference type="SUPFAM" id="SSF53474">
    <property type="entry name" value="alpha/beta-Hydrolases"/>
    <property type="match status" value="1"/>
</dbReference>
<dbReference type="PANTHER" id="PTHR11440">
    <property type="entry name" value="LECITHIN-CHOLESTEROL ACYLTRANSFERASE-RELATED"/>
    <property type="match status" value="1"/>
</dbReference>
<dbReference type="OMA" id="SIWHPLW"/>
<dbReference type="OrthoDB" id="5592486at2759"/>
<dbReference type="KEGG" id="cci:CC1G_14976"/>
<dbReference type="InterPro" id="IPR029058">
    <property type="entry name" value="AB_hydrolase_fold"/>
</dbReference>
<name>D6RPA8_COPC7</name>
<feature type="region of interest" description="Disordered" evidence="1">
    <location>
        <begin position="440"/>
        <end position="469"/>
    </location>
</feature>
<dbReference type="InParanoid" id="D6RPA8"/>
<comment type="caution">
    <text evidence="3">The sequence shown here is derived from an EMBL/GenBank/DDBJ whole genome shotgun (WGS) entry which is preliminary data.</text>
</comment>
<dbReference type="Proteomes" id="UP000001861">
    <property type="component" value="Unassembled WGS sequence"/>
</dbReference>
<evidence type="ECO:0000256" key="2">
    <source>
        <dbReference type="SAM" id="Phobius"/>
    </source>
</evidence>
<dbReference type="eggNOG" id="ENOG502QQNH">
    <property type="taxonomic scope" value="Eukaryota"/>
</dbReference>
<keyword evidence="2" id="KW-1133">Transmembrane helix</keyword>
<reference evidence="3 4" key="1">
    <citation type="journal article" date="2010" name="Proc. Natl. Acad. Sci. U.S.A.">
        <title>Insights into evolution of multicellular fungi from the assembled chromosomes of the mushroom Coprinopsis cinerea (Coprinus cinereus).</title>
        <authorList>
            <person name="Stajich J.E."/>
            <person name="Wilke S.K."/>
            <person name="Ahren D."/>
            <person name="Au C.H."/>
            <person name="Birren B.W."/>
            <person name="Borodovsky M."/>
            <person name="Burns C."/>
            <person name="Canback B."/>
            <person name="Casselton L.A."/>
            <person name="Cheng C.K."/>
            <person name="Deng J."/>
            <person name="Dietrich F.S."/>
            <person name="Fargo D.C."/>
            <person name="Farman M.L."/>
            <person name="Gathman A.C."/>
            <person name="Goldberg J."/>
            <person name="Guigo R."/>
            <person name="Hoegger P.J."/>
            <person name="Hooker J.B."/>
            <person name="Huggins A."/>
            <person name="James T.Y."/>
            <person name="Kamada T."/>
            <person name="Kilaru S."/>
            <person name="Kodira C."/>
            <person name="Kues U."/>
            <person name="Kupfer D."/>
            <person name="Kwan H.S."/>
            <person name="Lomsadze A."/>
            <person name="Li W."/>
            <person name="Lilly W.W."/>
            <person name="Ma L.J."/>
            <person name="Mackey A.J."/>
            <person name="Manning G."/>
            <person name="Martin F."/>
            <person name="Muraguchi H."/>
            <person name="Natvig D.O."/>
            <person name="Palmerini H."/>
            <person name="Ramesh M.A."/>
            <person name="Rehmeyer C.J."/>
            <person name="Roe B.A."/>
            <person name="Shenoy N."/>
            <person name="Stanke M."/>
            <person name="Ter-Hovhannisyan V."/>
            <person name="Tunlid A."/>
            <person name="Velagapudi R."/>
            <person name="Vision T.J."/>
            <person name="Zeng Q."/>
            <person name="Zolan M.E."/>
            <person name="Pukkila P.J."/>
        </authorList>
    </citation>
    <scope>NUCLEOTIDE SEQUENCE [LARGE SCALE GENOMIC DNA]</scope>
    <source>
        <strain evidence="4">Okayama-7 / 130 / ATCC MYA-4618 / FGSC 9003</strain>
    </source>
</reference>
<dbReference type="AlphaFoldDB" id="D6RPA8"/>
<evidence type="ECO:0000313" key="4">
    <source>
        <dbReference type="Proteomes" id="UP000001861"/>
    </source>
</evidence>
<dbReference type="RefSeq" id="XP_002910645.1">
    <property type="nucleotide sequence ID" value="XM_002910599.1"/>
</dbReference>
<keyword evidence="2" id="KW-0472">Membrane</keyword>
<sequence>MPVLQRREESCSNALDILFITSAFVLLGLVLGVVVYNFRKWFRPQASREWTPRQPWDVSPIRPSSMLETIVGVWMADDVNPKFIHHVSLKDSARLEKLVDDEGYVYAKRGIRPEFEISGAGASLWGDVCLVFCSNAMKSIAIPTHVVVLFRRLVNVVSTLSISHHYFKHHHDESRQAPYYHLGTHGDLKASRTKTQDCEDATWFQQCRWEALLPFQEQWDNVKDKYINQASSISLPWWPSLFSSSSERRASSAPTPEKPDQTDHPRPPPRRDDQHETETPRDIIHQLIANPALSDPLRTPRYPIVLCHGLYGFDVRGPSTFPTMRMHYWANVLSILRGKLGAEVIVTSVPGTGNISSRSARLDEQLKDKARGRGVNMLAHSMGGLDCRHLITHGRPSEYTPLSLTTISTPHRGSPFMDWCVDNIGIGKLREQEIELLKNGKHSQGSEGPPPMTANGDSNGQSPSTPSSFNFSSLPSSFTTLLLSVVDSPAYANLTSTYLNDVFNPATPDDPRVKYWSVAGRVPGVSILHPFWFTKMIVDDAEEQQRMQLMQEHFDKHDINDWEPHPPRPPLWADEHEWGNDGLVTVQSAKWGEFLGVLDGCDHWEMRGARGIEFGVDLPAIPVIGLGVSTSAASTSAASAKKESSSTREWTRFLTGWKRDVKPSSDKESVCETDREVREPTLEEREHEFRKGDQVVRSSTERLSVVVDWLVEQIPGPQTLVSATKIPYLSTSGASDSGNGTQEQRPFEKTATEEMKKLSAEMVSLTAGSGASGIDISILPSAKPETLRKEVKKMMERERKQWRKNELETKADLERFYVAMARKMWDEGL</sequence>
<dbReference type="EMBL" id="AACS02000008">
    <property type="protein sequence ID" value="EFI27151.1"/>
    <property type="molecule type" value="Genomic_DNA"/>
</dbReference>
<organism evidence="3 4">
    <name type="scientific">Coprinopsis cinerea (strain Okayama-7 / 130 / ATCC MYA-4618 / FGSC 9003)</name>
    <name type="common">Inky cap fungus</name>
    <name type="synonym">Hormographiella aspergillata</name>
    <dbReference type="NCBI Taxonomy" id="240176"/>
    <lineage>
        <taxon>Eukaryota</taxon>
        <taxon>Fungi</taxon>
        <taxon>Dikarya</taxon>
        <taxon>Basidiomycota</taxon>
        <taxon>Agaricomycotina</taxon>
        <taxon>Agaricomycetes</taxon>
        <taxon>Agaricomycetidae</taxon>
        <taxon>Agaricales</taxon>
        <taxon>Agaricineae</taxon>
        <taxon>Psathyrellaceae</taxon>
        <taxon>Coprinopsis</taxon>
    </lineage>
</organism>
<gene>
    <name evidence="3" type="ORF">CC1G_14976</name>
</gene>
<evidence type="ECO:0000256" key="1">
    <source>
        <dbReference type="SAM" id="MobiDB-lite"/>
    </source>
</evidence>
<dbReference type="VEuPathDB" id="FungiDB:CC1G_14976"/>
<dbReference type="Gene3D" id="3.40.50.1820">
    <property type="entry name" value="alpha/beta hydrolase"/>
    <property type="match status" value="1"/>
</dbReference>
<feature type="region of interest" description="Disordered" evidence="1">
    <location>
        <begin position="664"/>
        <end position="685"/>
    </location>
</feature>
<proteinExistence type="predicted"/>
<feature type="transmembrane region" description="Helical" evidence="2">
    <location>
        <begin position="17"/>
        <end position="38"/>
    </location>
</feature>
<dbReference type="GeneID" id="9380235"/>
<dbReference type="STRING" id="240176.D6RPA8"/>
<protein>
    <submittedName>
        <fullName evidence="3">Lipase 2</fullName>
    </submittedName>
</protein>
<feature type="compositionally biased region" description="Basic and acidic residues" evidence="1">
    <location>
        <begin position="257"/>
        <end position="278"/>
    </location>
</feature>
<accession>D6RPA8</accession>